<dbReference type="WBParaSite" id="ACRNAN_scaffold8688.g23210.t1">
    <property type="protein sequence ID" value="ACRNAN_scaffold8688.g23210.t1"/>
    <property type="gene ID" value="ACRNAN_scaffold8688.g23210"/>
</dbReference>
<feature type="transmembrane region" description="Helical" evidence="1">
    <location>
        <begin position="20"/>
        <end position="39"/>
    </location>
</feature>
<proteinExistence type="predicted"/>
<evidence type="ECO:0000256" key="1">
    <source>
        <dbReference type="SAM" id="Phobius"/>
    </source>
</evidence>
<keyword evidence="2" id="KW-1185">Reference proteome</keyword>
<sequence>MNNTTEYNPLHFTIEEKRIFGLIILTVIMANVIPYAIVIRIFFKNKMFSKHMAYRIMGHIGLNELFVQVDYFAMGIMALTNTDFGFFMNKAAAVISCGNWMGCLFFVVVLASMIICVYKTLLQTFIWYTMEFVSNVSKFVFLLCIILNCHEQGYNAYIYLIFNRTVRTEFLRILGIKKHKVYPQIIVSPVTPALS</sequence>
<feature type="transmembrane region" description="Helical" evidence="1">
    <location>
        <begin position="91"/>
        <end position="118"/>
    </location>
</feature>
<protein>
    <submittedName>
        <fullName evidence="3">Uncharacterized protein</fullName>
    </submittedName>
</protein>
<accession>A0A914EL03</accession>
<keyword evidence="1" id="KW-0812">Transmembrane</keyword>
<reference evidence="3" key="1">
    <citation type="submission" date="2022-11" db="UniProtKB">
        <authorList>
            <consortium name="WormBaseParasite"/>
        </authorList>
    </citation>
    <scope>IDENTIFICATION</scope>
</reference>
<name>A0A914EL03_9BILA</name>
<dbReference type="InterPro" id="IPR019425">
    <property type="entry name" value="7TM_GPCR_serpentine_rcpt_Srt"/>
</dbReference>
<keyword evidence="1" id="KW-0472">Membrane</keyword>
<evidence type="ECO:0000313" key="3">
    <source>
        <dbReference type="WBParaSite" id="ACRNAN_scaffold8688.g23210.t1"/>
    </source>
</evidence>
<feature type="transmembrane region" description="Helical" evidence="1">
    <location>
        <begin position="125"/>
        <end position="148"/>
    </location>
</feature>
<dbReference type="Proteomes" id="UP000887540">
    <property type="component" value="Unplaced"/>
</dbReference>
<dbReference type="Pfam" id="PF10321">
    <property type="entry name" value="7TM_GPCR_Srt"/>
    <property type="match status" value="1"/>
</dbReference>
<organism evidence="2 3">
    <name type="scientific">Acrobeloides nanus</name>
    <dbReference type="NCBI Taxonomy" id="290746"/>
    <lineage>
        <taxon>Eukaryota</taxon>
        <taxon>Metazoa</taxon>
        <taxon>Ecdysozoa</taxon>
        <taxon>Nematoda</taxon>
        <taxon>Chromadorea</taxon>
        <taxon>Rhabditida</taxon>
        <taxon>Tylenchina</taxon>
        <taxon>Cephalobomorpha</taxon>
        <taxon>Cephaloboidea</taxon>
        <taxon>Cephalobidae</taxon>
        <taxon>Acrobeloides</taxon>
    </lineage>
</organism>
<evidence type="ECO:0000313" key="2">
    <source>
        <dbReference type="Proteomes" id="UP000887540"/>
    </source>
</evidence>
<dbReference type="AlphaFoldDB" id="A0A914EL03"/>
<feature type="transmembrane region" description="Helical" evidence="1">
    <location>
        <begin position="60"/>
        <end position="79"/>
    </location>
</feature>
<keyword evidence="1" id="KW-1133">Transmembrane helix</keyword>